<protein>
    <recommendedName>
        <fullName evidence="3">BTB domain-containing protein</fullName>
    </recommendedName>
</protein>
<feature type="non-terminal residue" evidence="2">
    <location>
        <position position="156"/>
    </location>
</feature>
<evidence type="ECO:0000313" key="2">
    <source>
        <dbReference type="EMBL" id="ALS04014.1"/>
    </source>
</evidence>
<evidence type="ECO:0000256" key="1">
    <source>
        <dbReference type="SAM" id="MobiDB-lite"/>
    </source>
</evidence>
<dbReference type="EMBL" id="KT754180">
    <property type="protein sequence ID" value="ALS04014.1"/>
    <property type="molecule type" value="mRNA"/>
</dbReference>
<feature type="region of interest" description="Disordered" evidence="1">
    <location>
        <begin position="112"/>
        <end position="156"/>
    </location>
</feature>
<reference evidence="2" key="1">
    <citation type="journal article" date="2015" name="Sci. Rep.">
        <title>Spliced leader RNA trans-splicing discovered in copepods.</title>
        <authorList>
            <person name="Yang F."/>
            <person name="Xu D."/>
            <person name="Zhuang Y."/>
            <person name="Yi X."/>
            <person name="Huang Y."/>
            <person name="Chen H."/>
            <person name="Lin S."/>
            <person name="Campbell D.A."/>
            <person name="Sturm N.R."/>
            <person name="Liu G."/>
            <person name="Zhang H."/>
        </authorList>
    </citation>
    <scope>NUCLEOTIDE SEQUENCE</scope>
</reference>
<accession>A0A0U2UM93</accession>
<organism evidence="2">
    <name type="scientific">Acartia pacifica</name>
    <name type="common">Copepod</name>
    <dbReference type="NCBI Taxonomy" id="335913"/>
    <lineage>
        <taxon>Eukaryota</taxon>
        <taxon>Metazoa</taxon>
        <taxon>Ecdysozoa</taxon>
        <taxon>Arthropoda</taxon>
        <taxon>Crustacea</taxon>
        <taxon>Multicrustacea</taxon>
        <taxon>Hexanauplia</taxon>
        <taxon>Copepoda</taxon>
        <taxon>Calanoida</taxon>
        <taxon>Acartiidae</taxon>
        <taxon>Acartia</taxon>
    </lineage>
</organism>
<sequence>MAAMPSVELDKPAVLNELLVASCGYENLHLHCSDGVLMTHRLLTCHLPYLKYLIKQQDDLYEDSVIILPDFSLAQAEVALYSFLDNASCAKSDQDNELLQLLKVTTNPVLSTDVDGKRTKTANNDKGNQTTKEEHTEIEVKSSKEPSEQALPTRKL</sequence>
<proteinExistence type="evidence at transcript level"/>
<name>A0A0U2UM93_ACAPC</name>
<feature type="compositionally biased region" description="Polar residues" evidence="1">
    <location>
        <begin position="121"/>
        <end position="130"/>
    </location>
</feature>
<feature type="compositionally biased region" description="Basic and acidic residues" evidence="1">
    <location>
        <begin position="131"/>
        <end position="147"/>
    </location>
</feature>
<evidence type="ECO:0008006" key="3">
    <source>
        <dbReference type="Google" id="ProtNLM"/>
    </source>
</evidence>
<dbReference type="AlphaFoldDB" id="A0A0U2UM93"/>